<dbReference type="RefSeq" id="WP_161087767.1">
    <property type="nucleotide sequence ID" value="NZ_WWCX01000180.1"/>
</dbReference>
<feature type="domain" description="Response regulatory" evidence="3">
    <location>
        <begin position="4"/>
        <end position="120"/>
    </location>
</feature>
<dbReference type="PROSITE" id="PS50110">
    <property type="entry name" value="RESPONSE_REGULATORY"/>
    <property type="match status" value="2"/>
</dbReference>
<feature type="domain" description="Response regulatory" evidence="3">
    <location>
        <begin position="134"/>
        <end position="251"/>
    </location>
</feature>
<organism evidence="4 5">
    <name type="scientific">Duganella vulcania</name>
    <dbReference type="NCBI Taxonomy" id="2692166"/>
    <lineage>
        <taxon>Bacteria</taxon>
        <taxon>Pseudomonadati</taxon>
        <taxon>Pseudomonadota</taxon>
        <taxon>Betaproteobacteria</taxon>
        <taxon>Burkholderiales</taxon>
        <taxon>Oxalobacteraceae</taxon>
        <taxon>Telluria group</taxon>
        <taxon>Duganella</taxon>
    </lineage>
</organism>
<dbReference type="InterPro" id="IPR050595">
    <property type="entry name" value="Bact_response_regulator"/>
</dbReference>
<evidence type="ECO:0000256" key="1">
    <source>
        <dbReference type="ARBA" id="ARBA00022553"/>
    </source>
</evidence>
<dbReference type="EMBL" id="WWCX01000180">
    <property type="protein sequence ID" value="MYM99001.1"/>
    <property type="molecule type" value="Genomic_DNA"/>
</dbReference>
<comment type="caution">
    <text evidence="4">The sequence shown here is derived from an EMBL/GenBank/DDBJ whole genome shotgun (WGS) entry which is preliminary data.</text>
</comment>
<evidence type="ECO:0000313" key="5">
    <source>
        <dbReference type="Proteomes" id="UP000447355"/>
    </source>
</evidence>
<dbReference type="GO" id="GO:0000160">
    <property type="term" value="P:phosphorelay signal transduction system"/>
    <property type="evidence" value="ECO:0007669"/>
    <property type="project" value="InterPro"/>
</dbReference>
<keyword evidence="1 2" id="KW-0597">Phosphoprotein</keyword>
<feature type="non-terminal residue" evidence="4">
    <location>
        <position position="403"/>
    </location>
</feature>
<dbReference type="Proteomes" id="UP000447355">
    <property type="component" value="Unassembled WGS sequence"/>
</dbReference>
<gene>
    <name evidence="4" type="ORF">GTP90_34675</name>
</gene>
<dbReference type="SUPFAM" id="SSF52172">
    <property type="entry name" value="CheY-like"/>
    <property type="match status" value="2"/>
</dbReference>
<name>A0A845GY31_9BURK</name>
<dbReference type="InterPro" id="IPR011006">
    <property type="entry name" value="CheY-like_superfamily"/>
</dbReference>
<proteinExistence type="predicted"/>
<feature type="modified residue" description="4-aspartylphosphate" evidence="2">
    <location>
        <position position="183"/>
    </location>
</feature>
<dbReference type="SMART" id="SM00448">
    <property type="entry name" value="REC"/>
    <property type="match status" value="2"/>
</dbReference>
<dbReference type="PANTHER" id="PTHR44591">
    <property type="entry name" value="STRESS RESPONSE REGULATOR PROTEIN 1"/>
    <property type="match status" value="1"/>
</dbReference>
<dbReference type="InterPro" id="IPR001789">
    <property type="entry name" value="Sig_transdc_resp-reg_receiver"/>
</dbReference>
<feature type="modified residue" description="4-aspartylphosphate" evidence="2">
    <location>
        <position position="53"/>
    </location>
</feature>
<reference evidence="4" key="1">
    <citation type="submission" date="2019-12" db="EMBL/GenBank/DDBJ databases">
        <title>Novel species isolated from a subtropical stream in China.</title>
        <authorList>
            <person name="Lu H."/>
        </authorList>
    </citation>
    <scope>NUCLEOTIDE SEQUENCE [LARGE SCALE GENOMIC DNA]</scope>
    <source>
        <strain evidence="4">FT81W</strain>
    </source>
</reference>
<sequence>MSARILIIEDNATNMELMVYLLRAFGYEPLSAADGEAGVAAARRELPDLIICDVHLPKLDGYGVVAELKADPALRHIPTLAVTALAMAGDREKLLEAGFDGYIGKPVEPDTFVTQIESFLSGDVSPPANSDTATILIVDDHVLNREFLMTLLGYGGHRLLEAANGAEGLTMVRAEKPDLVISDILMPNMDGYEFVTRLHSDPQTADVPVIFYTATYREREAMAVAQSCGVRWVLPKPSDPEVILRTVHEALGLAEAGAHDPLPAFAPEPPQEGRFHNIDDKVAEYLGELESSSQQLSQLAQETDERGPENLTRMTQRLTSSLSSLQAVSLRLTALIELGIELGAERDPGALVEIGCRVAQNICVSKYACIGVLQADAAELSYFASCGAGVPGRQIAQAPRAGV</sequence>
<evidence type="ECO:0000256" key="2">
    <source>
        <dbReference type="PROSITE-ProRule" id="PRU00169"/>
    </source>
</evidence>
<protein>
    <submittedName>
        <fullName evidence="4">Response regulator</fullName>
    </submittedName>
</protein>
<accession>A0A845GY31</accession>
<dbReference type="Pfam" id="PF00072">
    <property type="entry name" value="Response_reg"/>
    <property type="match status" value="2"/>
</dbReference>
<dbReference type="AlphaFoldDB" id="A0A845GY31"/>
<dbReference type="Gene3D" id="3.40.50.2300">
    <property type="match status" value="2"/>
</dbReference>
<evidence type="ECO:0000259" key="3">
    <source>
        <dbReference type="PROSITE" id="PS50110"/>
    </source>
</evidence>
<evidence type="ECO:0000313" key="4">
    <source>
        <dbReference type="EMBL" id="MYM99001.1"/>
    </source>
</evidence>
<dbReference type="PANTHER" id="PTHR44591:SF23">
    <property type="entry name" value="CHEY SUBFAMILY"/>
    <property type="match status" value="1"/>
</dbReference>